<comment type="caution">
    <text evidence="2">The sequence shown here is derived from an EMBL/GenBank/DDBJ whole genome shotgun (WGS) entry which is preliminary data.</text>
</comment>
<evidence type="ECO:0000313" key="2">
    <source>
        <dbReference type="EMBL" id="TCS83847.1"/>
    </source>
</evidence>
<name>A0A4R3KK87_9BACI</name>
<organism evidence="2 3">
    <name type="scientific">Tepidibacillus fermentans</name>
    <dbReference type="NCBI Taxonomy" id="1281767"/>
    <lineage>
        <taxon>Bacteria</taxon>
        <taxon>Bacillati</taxon>
        <taxon>Bacillota</taxon>
        <taxon>Bacilli</taxon>
        <taxon>Bacillales</taxon>
        <taxon>Bacillaceae</taxon>
        <taxon>Tepidibacillus</taxon>
    </lineage>
</organism>
<keyword evidence="3" id="KW-1185">Reference proteome</keyword>
<keyword evidence="1" id="KW-0812">Transmembrane</keyword>
<dbReference type="OrthoDB" id="4868247at2"/>
<protein>
    <submittedName>
        <fullName evidence="2">Putative membrane-anchored protein</fullName>
    </submittedName>
</protein>
<evidence type="ECO:0000313" key="3">
    <source>
        <dbReference type="Proteomes" id="UP000295788"/>
    </source>
</evidence>
<dbReference type="AlphaFoldDB" id="A0A4R3KK87"/>
<keyword evidence="1" id="KW-0472">Membrane</keyword>
<evidence type="ECO:0000256" key="1">
    <source>
        <dbReference type="SAM" id="Phobius"/>
    </source>
</evidence>
<feature type="transmembrane region" description="Helical" evidence="1">
    <location>
        <begin position="7"/>
        <end position="33"/>
    </location>
</feature>
<dbReference type="Pfam" id="PF14345">
    <property type="entry name" value="GDYXXLXY"/>
    <property type="match status" value="1"/>
</dbReference>
<accession>A0A4R3KK87</accession>
<proteinExistence type="predicted"/>
<dbReference type="InterPro" id="IPR025833">
    <property type="entry name" value="GDYXXLXY"/>
</dbReference>
<gene>
    <name evidence="2" type="ORF">EDD72_103175</name>
</gene>
<dbReference type="EMBL" id="SMAB01000003">
    <property type="protein sequence ID" value="TCS83847.1"/>
    <property type="molecule type" value="Genomic_DNA"/>
</dbReference>
<keyword evidence="1" id="KW-1133">Transmembrane helix</keyword>
<dbReference type="Proteomes" id="UP000295788">
    <property type="component" value="Unassembled WGS sequence"/>
</dbReference>
<reference evidence="2 3" key="1">
    <citation type="submission" date="2019-03" db="EMBL/GenBank/DDBJ databases">
        <title>Genomic Encyclopedia of Type Strains, Phase IV (KMG-IV): sequencing the most valuable type-strain genomes for metagenomic binning, comparative biology and taxonomic classification.</title>
        <authorList>
            <person name="Goeker M."/>
        </authorList>
    </citation>
    <scope>NUCLEOTIDE SEQUENCE [LARGE SCALE GENOMIC DNA]</scope>
    <source>
        <strain evidence="2 3">DSM 23802</strain>
    </source>
</reference>
<sequence>MRNRSTIFFYIVMIVPVLILLSMSFLPTMTYFFGEEILLKTKPLDPRDLFRGDYVSLRYEINDVPFNLFPEELKSGKEFSKFRDKDLYAILQRKGNFYTVEKISFTKPNHPYYLKAKVNLYGPLNEMSAQNVYVDYQIDRYFVPENTGEDLEKQAREGNLVAKVKVWHGYPLLMEVQKMP</sequence>
<dbReference type="RefSeq" id="WP_132767259.1">
    <property type="nucleotide sequence ID" value="NZ_SMAB01000003.1"/>
</dbReference>